<dbReference type="AlphaFoldDB" id="A0A0F8ZRT7"/>
<reference evidence="1" key="1">
    <citation type="journal article" date="2015" name="Nature">
        <title>Complex archaea that bridge the gap between prokaryotes and eukaryotes.</title>
        <authorList>
            <person name="Spang A."/>
            <person name="Saw J.H."/>
            <person name="Jorgensen S.L."/>
            <person name="Zaremba-Niedzwiedzka K."/>
            <person name="Martijn J."/>
            <person name="Lind A.E."/>
            <person name="van Eijk R."/>
            <person name="Schleper C."/>
            <person name="Guy L."/>
            <person name="Ettema T.J."/>
        </authorList>
    </citation>
    <scope>NUCLEOTIDE SEQUENCE</scope>
</reference>
<gene>
    <name evidence="1" type="ORF">LCGC14_3002150</name>
</gene>
<dbReference type="EMBL" id="LAZR01061892">
    <property type="protein sequence ID" value="KKK62656.1"/>
    <property type="molecule type" value="Genomic_DNA"/>
</dbReference>
<sequence>MHKTKPKSEYGYYCDLCNEQICKYTADFPSCGGLYISRSIPISKEVTDHKDFDICQECAREIAQAVLDEY</sequence>
<comment type="caution">
    <text evidence="1">The sequence shown here is derived from an EMBL/GenBank/DDBJ whole genome shotgun (WGS) entry which is preliminary data.</text>
</comment>
<organism evidence="1">
    <name type="scientific">marine sediment metagenome</name>
    <dbReference type="NCBI Taxonomy" id="412755"/>
    <lineage>
        <taxon>unclassified sequences</taxon>
        <taxon>metagenomes</taxon>
        <taxon>ecological metagenomes</taxon>
    </lineage>
</organism>
<evidence type="ECO:0000313" key="1">
    <source>
        <dbReference type="EMBL" id="KKK62656.1"/>
    </source>
</evidence>
<proteinExistence type="predicted"/>
<protein>
    <submittedName>
        <fullName evidence="1">Uncharacterized protein</fullName>
    </submittedName>
</protein>
<accession>A0A0F8ZRT7</accession>
<name>A0A0F8ZRT7_9ZZZZ</name>